<comment type="function">
    <text evidence="6">ATP-dependent RNA helicase involved in 40S ribosomal subunit biogenesis. Required for the processing and cleavage of 35S pre-rRNA at sites A0, A1, and A2, leading to mature 18S rRNA.</text>
</comment>
<comment type="caution">
    <text evidence="14">The sequence shown here is derived from an EMBL/GenBank/DDBJ whole genome shotgun (WGS) entry which is preliminary data.</text>
</comment>
<feature type="domain" description="Helicase ATP-binding" evidence="12">
    <location>
        <begin position="140"/>
        <end position="344"/>
    </location>
</feature>
<evidence type="ECO:0000256" key="3">
    <source>
        <dbReference type="ARBA" id="ARBA00022806"/>
    </source>
</evidence>
<protein>
    <recommendedName>
        <fullName evidence="10">ATP-dependent RNA helicase</fullName>
        <ecNumber evidence="10">3.6.4.13</ecNumber>
    </recommendedName>
</protein>
<comment type="subunit">
    <text evidence="8">Interacts with the U3 snoRNA and is associated with the 90S and 40S pre-ribosomes.</text>
</comment>
<evidence type="ECO:0000256" key="6">
    <source>
        <dbReference type="ARBA" id="ARBA00024310"/>
    </source>
</evidence>
<dbReference type="SUPFAM" id="SSF52540">
    <property type="entry name" value="P-loop containing nucleoside triphosphate hydrolases"/>
    <property type="match status" value="2"/>
</dbReference>
<keyword evidence="1 10" id="KW-0547">Nucleotide-binding</keyword>
<evidence type="ECO:0000313" key="15">
    <source>
        <dbReference type="Proteomes" id="UP000038010"/>
    </source>
</evidence>
<accession>A0A0N1HDP9</accession>
<dbReference type="GO" id="GO:0003724">
    <property type="term" value="F:RNA helicase activity"/>
    <property type="evidence" value="ECO:0007669"/>
    <property type="project" value="UniProtKB-EC"/>
</dbReference>
<dbReference type="InterPro" id="IPR001650">
    <property type="entry name" value="Helicase_C-like"/>
</dbReference>
<feature type="domain" description="Helicase C-terminal" evidence="13">
    <location>
        <begin position="384"/>
        <end position="528"/>
    </location>
</feature>
<feature type="region of interest" description="Disordered" evidence="11">
    <location>
        <begin position="223"/>
        <end position="254"/>
    </location>
</feature>
<feature type="compositionally biased region" description="Basic and acidic residues" evidence="11">
    <location>
        <begin position="604"/>
        <end position="614"/>
    </location>
</feature>
<dbReference type="PROSITE" id="PS51194">
    <property type="entry name" value="HELICASE_CTER"/>
    <property type="match status" value="1"/>
</dbReference>
<gene>
    <name evidence="14" type="ORF">AB675_2070</name>
</gene>
<dbReference type="GO" id="GO:0016787">
    <property type="term" value="F:hydrolase activity"/>
    <property type="evidence" value="ECO:0007669"/>
    <property type="project" value="UniProtKB-KW"/>
</dbReference>
<feature type="compositionally biased region" description="Basic and acidic residues" evidence="11">
    <location>
        <begin position="244"/>
        <end position="254"/>
    </location>
</feature>
<comment type="similarity">
    <text evidence="7">Belongs to the DEAD box helicase family. DDX52/ROK1 subfamily.</text>
</comment>
<evidence type="ECO:0000256" key="5">
    <source>
        <dbReference type="ARBA" id="ARBA00022884"/>
    </source>
</evidence>
<dbReference type="OrthoDB" id="360161at2759"/>
<dbReference type="GO" id="GO:0003723">
    <property type="term" value="F:RNA binding"/>
    <property type="evidence" value="ECO:0007669"/>
    <property type="project" value="UniProtKB-UniRule"/>
</dbReference>
<dbReference type="Pfam" id="PF00270">
    <property type="entry name" value="DEAD"/>
    <property type="match status" value="1"/>
</dbReference>
<keyword evidence="5 10" id="KW-0694">RNA-binding</keyword>
<dbReference type="RefSeq" id="XP_018002625.1">
    <property type="nucleotide sequence ID" value="XM_018142011.1"/>
</dbReference>
<evidence type="ECO:0000256" key="11">
    <source>
        <dbReference type="SAM" id="MobiDB-lite"/>
    </source>
</evidence>
<organism evidence="14 15">
    <name type="scientific">Cyphellophora attinorum</name>
    <dbReference type="NCBI Taxonomy" id="1664694"/>
    <lineage>
        <taxon>Eukaryota</taxon>
        <taxon>Fungi</taxon>
        <taxon>Dikarya</taxon>
        <taxon>Ascomycota</taxon>
        <taxon>Pezizomycotina</taxon>
        <taxon>Eurotiomycetes</taxon>
        <taxon>Chaetothyriomycetidae</taxon>
        <taxon>Chaetothyriales</taxon>
        <taxon>Cyphellophoraceae</taxon>
        <taxon>Cyphellophora</taxon>
    </lineage>
</organism>
<dbReference type="SMART" id="SM00490">
    <property type="entry name" value="HELICc"/>
    <property type="match status" value="1"/>
</dbReference>
<dbReference type="EMBL" id="LFJN01000006">
    <property type="protein sequence ID" value="KPI42662.1"/>
    <property type="molecule type" value="Genomic_DNA"/>
</dbReference>
<evidence type="ECO:0000256" key="9">
    <source>
        <dbReference type="ARBA" id="ARBA00047984"/>
    </source>
</evidence>
<dbReference type="CDD" id="cd18787">
    <property type="entry name" value="SF2_C_DEAD"/>
    <property type="match status" value="1"/>
</dbReference>
<evidence type="ECO:0000256" key="2">
    <source>
        <dbReference type="ARBA" id="ARBA00022801"/>
    </source>
</evidence>
<keyword evidence="4 10" id="KW-0067">ATP-binding</keyword>
<evidence type="ECO:0000256" key="10">
    <source>
        <dbReference type="RuleBase" id="RU365068"/>
    </source>
</evidence>
<dbReference type="SMART" id="SM00487">
    <property type="entry name" value="DEXDc"/>
    <property type="match status" value="1"/>
</dbReference>
<sequence>MDALRLLTRSTNLRPNQAKTANSTPLPSEGNQELPSEQINPKKRKRADEEKPQDLSPEEVREIQSKHKIRIVDLRLLRKTSKKRTKKQQKEYARVFPQPLTSFELLKSQCQVCEAIQRNVRAQAYYEPSEVQTAALPVLLSDPENAPDLLTVAPTGSGKTLAFLVPTIEKIRREHKSSSERHTRAIILAPTKELVGQIVNEGRKLCANTGVTITAARKGMKLAESTEEFEGEDEAHEYDSDNDNDGRNGDDHEQSSAAAVIKTDILVSTPLTLVHALGSSPLAKITTLILDEADVLLDPLFREQTQSIWTACTSTLLRVSLWSATLGSNVEELAISIIADRRKALSIKDKAPLYRIVIGLKDSSLPHITHKLIYAATEPGKLLGLRQLLRPSRPLPTNNSTTPTQQLANIRPPFLVFAQTIDRSTALFTELHIMQRFRAGQIWVLITTDLLSRGVDFRGVNAVVNYDIPTTSASYIHRAGRTGRAGREGGVCVTFYTREDVKYLKAIASVIKSSTTTSGTKSSSTAEVEGIPAWLLQSLPDLTKNTRKELKQRGVETRRAIKESDDADERRRKRKARIGTKSGYEKREENNRRGMVIGSKKRKEREMAVGKSVEDESFEGFD</sequence>
<dbReference type="InterPro" id="IPR011545">
    <property type="entry name" value="DEAD/DEAH_box_helicase_dom"/>
</dbReference>
<feature type="region of interest" description="Disordered" evidence="11">
    <location>
        <begin position="551"/>
        <end position="622"/>
    </location>
</feature>
<feature type="compositionally biased region" description="Basic and acidic residues" evidence="11">
    <location>
        <begin position="46"/>
        <end position="62"/>
    </location>
</feature>
<keyword evidence="3 10" id="KW-0347">Helicase</keyword>
<feature type="compositionally biased region" description="Basic and acidic residues" evidence="11">
    <location>
        <begin position="551"/>
        <end position="570"/>
    </location>
</feature>
<keyword evidence="2 10" id="KW-0378">Hydrolase</keyword>
<dbReference type="PROSITE" id="PS51192">
    <property type="entry name" value="HELICASE_ATP_BIND_1"/>
    <property type="match status" value="1"/>
</dbReference>
<evidence type="ECO:0000256" key="7">
    <source>
        <dbReference type="ARBA" id="ARBA00024355"/>
    </source>
</evidence>
<evidence type="ECO:0000313" key="14">
    <source>
        <dbReference type="EMBL" id="KPI42662.1"/>
    </source>
</evidence>
<comment type="function">
    <text evidence="10">RNA helicase.</text>
</comment>
<comment type="domain">
    <text evidence="10">The Q motif is unique to and characteristic of the DEAD box family of RNA helicases and controls ATP binding and hydrolysis.</text>
</comment>
<feature type="compositionally biased region" description="Basic and acidic residues" evidence="11">
    <location>
        <begin position="583"/>
        <end position="592"/>
    </location>
</feature>
<evidence type="ECO:0000256" key="4">
    <source>
        <dbReference type="ARBA" id="ARBA00022840"/>
    </source>
</evidence>
<feature type="compositionally biased region" description="Acidic residues" evidence="11">
    <location>
        <begin position="225"/>
        <end position="243"/>
    </location>
</feature>
<dbReference type="GeneID" id="28733891"/>
<evidence type="ECO:0000259" key="12">
    <source>
        <dbReference type="PROSITE" id="PS51192"/>
    </source>
</evidence>
<keyword evidence="15" id="KW-1185">Reference proteome</keyword>
<dbReference type="GO" id="GO:0030490">
    <property type="term" value="P:maturation of SSU-rRNA"/>
    <property type="evidence" value="ECO:0007669"/>
    <property type="project" value="InterPro"/>
</dbReference>
<dbReference type="CDD" id="cd17957">
    <property type="entry name" value="DEADc_DDX52"/>
    <property type="match status" value="1"/>
</dbReference>
<dbReference type="AlphaFoldDB" id="A0A0N1HDP9"/>
<dbReference type="InterPro" id="IPR027417">
    <property type="entry name" value="P-loop_NTPase"/>
</dbReference>
<dbReference type="Proteomes" id="UP000038010">
    <property type="component" value="Unassembled WGS sequence"/>
</dbReference>
<feature type="compositionally biased region" description="Polar residues" evidence="11">
    <location>
        <begin position="8"/>
        <end position="39"/>
    </location>
</feature>
<feature type="region of interest" description="Disordered" evidence="11">
    <location>
        <begin position="1"/>
        <end position="62"/>
    </location>
</feature>
<dbReference type="STRING" id="1664694.A0A0N1HDP9"/>
<evidence type="ECO:0000259" key="13">
    <source>
        <dbReference type="PROSITE" id="PS51194"/>
    </source>
</evidence>
<dbReference type="InterPro" id="IPR044764">
    <property type="entry name" value="DDX52/Rok1_DEADc"/>
</dbReference>
<dbReference type="GO" id="GO:0005524">
    <property type="term" value="F:ATP binding"/>
    <property type="evidence" value="ECO:0007669"/>
    <property type="project" value="UniProtKB-UniRule"/>
</dbReference>
<dbReference type="Gene3D" id="3.40.50.300">
    <property type="entry name" value="P-loop containing nucleotide triphosphate hydrolases"/>
    <property type="match status" value="2"/>
</dbReference>
<dbReference type="Pfam" id="PF00271">
    <property type="entry name" value="Helicase_C"/>
    <property type="match status" value="1"/>
</dbReference>
<name>A0A0N1HDP9_9EURO</name>
<comment type="catalytic activity">
    <reaction evidence="9 10">
        <text>ATP + H2O = ADP + phosphate + H(+)</text>
        <dbReference type="Rhea" id="RHEA:13065"/>
        <dbReference type="ChEBI" id="CHEBI:15377"/>
        <dbReference type="ChEBI" id="CHEBI:15378"/>
        <dbReference type="ChEBI" id="CHEBI:30616"/>
        <dbReference type="ChEBI" id="CHEBI:43474"/>
        <dbReference type="ChEBI" id="CHEBI:456216"/>
        <dbReference type="EC" id="3.6.4.13"/>
    </reaction>
</comment>
<dbReference type="EC" id="3.6.4.13" evidence="10"/>
<proteinExistence type="inferred from homology"/>
<dbReference type="PANTHER" id="PTHR24031">
    <property type="entry name" value="RNA HELICASE"/>
    <property type="match status" value="1"/>
</dbReference>
<evidence type="ECO:0000256" key="8">
    <source>
        <dbReference type="ARBA" id="ARBA00024367"/>
    </source>
</evidence>
<dbReference type="InterPro" id="IPR014001">
    <property type="entry name" value="Helicase_ATP-bd"/>
</dbReference>
<reference evidence="14 15" key="1">
    <citation type="submission" date="2015-06" db="EMBL/GenBank/DDBJ databases">
        <title>Draft genome of the ant-associated black yeast Phialophora attae CBS 131958.</title>
        <authorList>
            <person name="Moreno L.F."/>
            <person name="Stielow B.J."/>
            <person name="de Hoog S."/>
            <person name="Vicente V.A."/>
            <person name="Weiss V.A."/>
            <person name="de Vries M."/>
            <person name="Cruz L.M."/>
            <person name="Souza E.M."/>
        </authorList>
    </citation>
    <scope>NUCLEOTIDE SEQUENCE [LARGE SCALE GENOMIC DNA]</scope>
    <source>
        <strain evidence="14 15">CBS 131958</strain>
    </source>
</reference>
<dbReference type="VEuPathDB" id="FungiDB:AB675_2070"/>
<evidence type="ECO:0000256" key="1">
    <source>
        <dbReference type="ARBA" id="ARBA00022741"/>
    </source>
</evidence>